<feature type="compositionally biased region" description="Basic and acidic residues" evidence="1">
    <location>
        <begin position="22"/>
        <end position="41"/>
    </location>
</feature>
<comment type="caution">
    <text evidence="2">The sequence shown here is derived from an EMBL/GenBank/DDBJ whole genome shotgun (WGS) entry which is preliminary data.</text>
</comment>
<dbReference type="RefSeq" id="WP_167923404.1">
    <property type="nucleotide sequence ID" value="NZ_JAATVY010000001.1"/>
</dbReference>
<organism evidence="2 3">
    <name type="scientific">Planosporangium thailandense</name>
    <dbReference type="NCBI Taxonomy" id="765197"/>
    <lineage>
        <taxon>Bacteria</taxon>
        <taxon>Bacillati</taxon>
        <taxon>Actinomycetota</taxon>
        <taxon>Actinomycetes</taxon>
        <taxon>Micromonosporales</taxon>
        <taxon>Micromonosporaceae</taxon>
        <taxon>Planosporangium</taxon>
    </lineage>
</organism>
<protein>
    <recommendedName>
        <fullName evidence="4">GTPase activator</fullName>
    </recommendedName>
</protein>
<dbReference type="Proteomes" id="UP000722989">
    <property type="component" value="Unassembled WGS sequence"/>
</dbReference>
<feature type="region of interest" description="Disordered" evidence="1">
    <location>
        <begin position="1"/>
        <end position="70"/>
    </location>
</feature>
<evidence type="ECO:0000313" key="3">
    <source>
        <dbReference type="Proteomes" id="UP000722989"/>
    </source>
</evidence>
<proteinExistence type="predicted"/>
<sequence length="70" mass="7455">MDHHDDRVDTGVPDGPTQGRAIDPRSDEELRETRDAQRAHDGSMAPGLVDATGHQVADVPPTGGARRDDG</sequence>
<accession>A0ABX0XRC2</accession>
<reference evidence="2 3" key="1">
    <citation type="submission" date="2020-03" db="EMBL/GenBank/DDBJ databases">
        <title>WGS of the type strain of Planosporangium spp.</title>
        <authorList>
            <person name="Thawai C."/>
        </authorList>
    </citation>
    <scope>NUCLEOTIDE SEQUENCE [LARGE SCALE GENOMIC DNA]</scope>
    <source>
        <strain evidence="2 3">TBRC 5610</strain>
    </source>
</reference>
<evidence type="ECO:0000256" key="1">
    <source>
        <dbReference type="SAM" id="MobiDB-lite"/>
    </source>
</evidence>
<evidence type="ECO:0000313" key="2">
    <source>
        <dbReference type="EMBL" id="NJC68550.1"/>
    </source>
</evidence>
<gene>
    <name evidence="2" type="ORF">HC031_02250</name>
</gene>
<evidence type="ECO:0008006" key="4">
    <source>
        <dbReference type="Google" id="ProtNLM"/>
    </source>
</evidence>
<dbReference type="EMBL" id="JAATVY010000001">
    <property type="protein sequence ID" value="NJC68550.1"/>
    <property type="molecule type" value="Genomic_DNA"/>
</dbReference>
<keyword evidence="3" id="KW-1185">Reference proteome</keyword>
<name>A0ABX0XRC2_9ACTN</name>